<evidence type="ECO:0000313" key="2">
    <source>
        <dbReference type="Proteomes" id="UP000335636"/>
    </source>
</evidence>
<keyword evidence="2" id="KW-1185">Reference proteome</keyword>
<proteinExistence type="predicted"/>
<dbReference type="Proteomes" id="UP000335636">
    <property type="component" value="Unassembled WGS sequence"/>
</dbReference>
<reference evidence="1" key="1">
    <citation type="submission" date="2019-04" db="EMBL/GenBank/DDBJ databases">
        <authorList>
            <person name="Alioto T."/>
            <person name="Alioto T."/>
        </authorList>
    </citation>
    <scope>NUCLEOTIDE SEQUENCE [LARGE SCALE GENOMIC DNA]</scope>
</reference>
<name>A0A5E4CPF1_MARMO</name>
<accession>A0A5E4CPF1</accession>
<gene>
    <name evidence="1" type="ORF">MONAX_5E012803</name>
</gene>
<dbReference type="EMBL" id="CABDUW010001748">
    <property type="protein sequence ID" value="VTJ83684.1"/>
    <property type="molecule type" value="Genomic_DNA"/>
</dbReference>
<sequence>ASSCTCRGLNRVFQKSDSSCICQAGYTSYDHRGLESDQESNSHGNEDCQPQ</sequence>
<feature type="non-terminal residue" evidence="1">
    <location>
        <position position="51"/>
    </location>
</feature>
<evidence type="ECO:0000313" key="1">
    <source>
        <dbReference type="EMBL" id="VTJ83684.1"/>
    </source>
</evidence>
<feature type="non-terminal residue" evidence="1">
    <location>
        <position position="1"/>
    </location>
</feature>
<dbReference type="AlphaFoldDB" id="A0A5E4CPF1"/>
<protein>
    <submittedName>
        <fullName evidence="1">Uncharacterized protein</fullName>
    </submittedName>
</protein>
<comment type="caution">
    <text evidence="1">The sequence shown here is derived from an EMBL/GenBank/DDBJ whole genome shotgun (WGS) entry which is preliminary data.</text>
</comment>
<organism evidence="1 2">
    <name type="scientific">Marmota monax</name>
    <name type="common">Woodchuck</name>
    <dbReference type="NCBI Taxonomy" id="9995"/>
    <lineage>
        <taxon>Eukaryota</taxon>
        <taxon>Metazoa</taxon>
        <taxon>Chordata</taxon>
        <taxon>Craniata</taxon>
        <taxon>Vertebrata</taxon>
        <taxon>Euteleostomi</taxon>
        <taxon>Mammalia</taxon>
        <taxon>Eutheria</taxon>
        <taxon>Euarchontoglires</taxon>
        <taxon>Glires</taxon>
        <taxon>Rodentia</taxon>
        <taxon>Sciuromorpha</taxon>
        <taxon>Sciuridae</taxon>
        <taxon>Xerinae</taxon>
        <taxon>Marmotini</taxon>
        <taxon>Marmota</taxon>
    </lineage>
</organism>